<evidence type="ECO:0000313" key="3">
    <source>
        <dbReference type="Proteomes" id="UP000182400"/>
    </source>
</evidence>
<keyword evidence="1" id="KW-0472">Membrane</keyword>
<feature type="transmembrane region" description="Helical" evidence="1">
    <location>
        <begin position="140"/>
        <end position="159"/>
    </location>
</feature>
<dbReference type="OrthoDB" id="7061812at2"/>
<dbReference type="Proteomes" id="UP000182400">
    <property type="component" value="Unassembled WGS sequence"/>
</dbReference>
<accession>A0A1I5Q1A8</accession>
<feature type="transmembrane region" description="Helical" evidence="1">
    <location>
        <begin position="252"/>
        <end position="271"/>
    </location>
</feature>
<evidence type="ECO:0000256" key="1">
    <source>
        <dbReference type="SAM" id="Phobius"/>
    </source>
</evidence>
<organism evidence="2 3">
    <name type="scientific">Ectopseudomonas composti</name>
    <dbReference type="NCBI Taxonomy" id="658457"/>
    <lineage>
        <taxon>Bacteria</taxon>
        <taxon>Pseudomonadati</taxon>
        <taxon>Pseudomonadota</taxon>
        <taxon>Gammaproteobacteria</taxon>
        <taxon>Pseudomonadales</taxon>
        <taxon>Pseudomonadaceae</taxon>
        <taxon>Ectopseudomonas</taxon>
    </lineage>
</organism>
<dbReference type="RefSeq" id="WP_139220762.1">
    <property type="nucleotide sequence ID" value="NZ_FOWP01000010.1"/>
</dbReference>
<reference evidence="2 3" key="1">
    <citation type="submission" date="2016-10" db="EMBL/GenBank/DDBJ databases">
        <authorList>
            <person name="de Groot N.N."/>
        </authorList>
    </citation>
    <scope>NUCLEOTIDE SEQUENCE [LARGE SCALE GENOMIC DNA]</scope>
    <source>
        <strain evidence="2 3">CCUG 59231</strain>
    </source>
</reference>
<dbReference type="EMBL" id="FOWP01000010">
    <property type="protein sequence ID" value="SFP39790.1"/>
    <property type="molecule type" value="Genomic_DNA"/>
</dbReference>
<proteinExistence type="predicted"/>
<gene>
    <name evidence="2" type="ORF">SAMN05216601_110206</name>
</gene>
<sequence length="283" mass="32482">MSDGIIGKATYKCDRCGAKHFLHDDDFCFEAESGSERVMGEETQYVCEVDEPCNYCNNEIHLKFEVWEYPVGIINMTNEDSSGAEILESYFEIYHAPPHEEHEEAVRLVKSLVLLRFDAFAETFVEFWVKSYKKSPRPTTMISILGALFSIIGLGFFIYTSEQARAQKLANFQSYSEQFELLRSTEKNLNDLSVFISSQKSEIEAAKSLIQDLETKKSELEPIVTANQDVVDAIFLQQRRDIDENIWVERGISFLLGILASLIATVIWHFVGRSKKEKSNRQR</sequence>
<dbReference type="AlphaFoldDB" id="A0A1I5Q1A8"/>
<keyword evidence="1" id="KW-0812">Transmembrane</keyword>
<keyword evidence="1" id="KW-1133">Transmembrane helix</keyword>
<protein>
    <submittedName>
        <fullName evidence="2">Uncharacterized protein</fullName>
    </submittedName>
</protein>
<evidence type="ECO:0000313" key="2">
    <source>
        <dbReference type="EMBL" id="SFP39790.1"/>
    </source>
</evidence>
<name>A0A1I5Q1A8_9GAMM</name>